<evidence type="ECO:0000256" key="7">
    <source>
        <dbReference type="ARBA" id="ARBA00023209"/>
    </source>
</evidence>
<keyword evidence="7" id="KW-0594">Phospholipid biosynthesis</keyword>
<feature type="domain" description="YegS/DAGK C-terminal" evidence="10">
    <location>
        <begin position="179"/>
        <end position="307"/>
    </location>
</feature>
<name>A0A1G5I9Q8_9FIRM</name>
<evidence type="ECO:0000313" key="12">
    <source>
        <dbReference type="Proteomes" id="UP000198636"/>
    </source>
</evidence>
<evidence type="ECO:0000256" key="6">
    <source>
        <dbReference type="ARBA" id="ARBA00022840"/>
    </source>
</evidence>
<accession>A0A1G5I9Q8</accession>
<dbReference type="Gene3D" id="2.60.200.40">
    <property type="match status" value="1"/>
</dbReference>
<dbReference type="Proteomes" id="UP000198636">
    <property type="component" value="Unassembled WGS sequence"/>
</dbReference>
<dbReference type="Gene3D" id="3.40.50.10330">
    <property type="entry name" value="Probable inorganic polyphosphate/atp-NAD kinase, domain 1"/>
    <property type="match status" value="1"/>
</dbReference>
<dbReference type="InterPro" id="IPR045540">
    <property type="entry name" value="YegS/DAGK_C"/>
</dbReference>
<dbReference type="STRING" id="1120976.SAMN03080606_02291"/>
<comment type="similarity">
    <text evidence="2">Belongs to the diacylglycerol/lipid kinase family.</text>
</comment>
<reference evidence="11 12" key="1">
    <citation type="submission" date="2016-10" db="EMBL/GenBank/DDBJ databases">
        <authorList>
            <person name="de Groot N.N."/>
        </authorList>
    </citation>
    <scope>NUCLEOTIDE SEQUENCE [LARGE SCALE GENOMIC DNA]</scope>
    <source>
        <strain evidence="11 12">DSM 18978</strain>
    </source>
</reference>
<dbReference type="SUPFAM" id="SSF111331">
    <property type="entry name" value="NAD kinase/diacylglycerol kinase-like"/>
    <property type="match status" value="1"/>
</dbReference>
<evidence type="ECO:0000259" key="9">
    <source>
        <dbReference type="Pfam" id="PF00781"/>
    </source>
</evidence>
<evidence type="ECO:0000256" key="8">
    <source>
        <dbReference type="ARBA" id="ARBA00023264"/>
    </source>
</evidence>
<keyword evidence="5 11" id="KW-0418">Kinase</keyword>
<evidence type="ECO:0000256" key="4">
    <source>
        <dbReference type="ARBA" id="ARBA00022741"/>
    </source>
</evidence>
<gene>
    <name evidence="11" type="ORF">SAMN03080606_02291</name>
</gene>
<keyword evidence="7" id="KW-0444">Lipid biosynthesis</keyword>
<dbReference type="RefSeq" id="WP_091543420.1">
    <property type="nucleotide sequence ID" value="NZ_FMUS01000014.1"/>
</dbReference>
<keyword evidence="6" id="KW-0067">ATP-binding</keyword>
<dbReference type="GO" id="GO:0008654">
    <property type="term" value="P:phospholipid biosynthetic process"/>
    <property type="evidence" value="ECO:0007669"/>
    <property type="project" value="UniProtKB-KW"/>
</dbReference>
<evidence type="ECO:0000313" key="11">
    <source>
        <dbReference type="EMBL" id="SCY72697.1"/>
    </source>
</evidence>
<dbReference type="OrthoDB" id="9786026at2"/>
<organism evidence="11 12">
    <name type="scientific">Alkaliphilus peptidifermentans DSM 18978</name>
    <dbReference type="NCBI Taxonomy" id="1120976"/>
    <lineage>
        <taxon>Bacteria</taxon>
        <taxon>Bacillati</taxon>
        <taxon>Bacillota</taxon>
        <taxon>Clostridia</taxon>
        <taxon>Peptostreptococcales</taxon>
        <taxon>Natronincolaceae</taxon>
        <taxon>Alkaliphilus</taxon>
    </lineage>
</organism>
<dbReference type="Pfam" id="PF19279">
    <property type="entry name" value="YegS_C"/>
    <property type="match status" value="1"/>
</dbReference>
<dbReference type="EMBL" id="FMUS01000014">
    <property type="protein sequence ID" value="SCY72697.1"/>
    <property type="molecule type" value="Genomic_DNA"/>
</dbReference>
<comment type="cofactor">
    <cofactor evidence="1">
        <name>Mg(2+)</name>
        <dbReference type="ChEBI" id="CHEBI:18420"/>
    </cofactor>
</comment>
<protein>
    <submittedName>
        <fullName evidence="11">Lipid kinase, YegS/Rv2252/BmrU family</fullName>
    </submittedName>
</protein>
<dbReference type="InterPro" id="IPR001206">
    <property type="entry name" value="Diacylglycerol_kinase_cat_dom"/>
</dbReference>
<evidence type="ECO:0000256" key="5">
    <source>
        <dbReference type="ARBA" id="ARBA00022777"/>
    </source>
</evidence>
<evidence type="ECO:0000259" key="10">
    <source>
        <dbReference type="Pfam" id="PF19279"/>
    </source>
</evidence>
<dbReference type="PANTHER" id="PTHR12358:SF106">
    <property type="entry name" value="LIPID KINASE YEGS"/>
    <property type="match status" value="1"/>
</dbReference>
<dbReference type="InterPro" id="IPR050187">
    <property type="entry name" value="Lipid_Phosphate_FormReg"/>
</dbReference>
<dbReference type="GO" id="GO:0005524">
    <property type="term" value="F:ATP binding"/>
    <property type="evidence" value="ECO:0007669"/>
    <property type="project" value="UniProtKB-KW"/>
</dbReference>
<evidence type="ECO:0000256" key="2">
    <source>
        <dbReference type="ARBA" id="ARBA00005983"/>
    </source>
</evidence>
<keyword evidence="8" id="KW-1208">Phospholipid metabolism</keyword>
<dbReference type="InterPro" id="IPR016064">
    <property type="entry name" value="NAD/diacylglycerol_kinase_sf"/>
</dbReference>
<dbReference type="GO" id="GO:0016301">
    <property type="term" value="F:kinase activity"/>
    <property type="evidence" value="ECO:0007669"/>
    <property type="project" value="UniProtKB-KW"/>
</dbReference>
<dbReference type="InterPro" id="IPR017438">
    <property type="entry name" value="ATP-NAD_kinase_N"/>
</dbReference>
<proteinExistence type="inferred from homology"/>
<sequence>MKYLIILNPGSKGGKSQKSFEKILDFFKDNQINFDYRITASLQNAYEISYAENKNYDVIVAVGGDGTINKVINGFFDIEGKRHSNNAIGIIYTGTSPDFCKSYNIPLNIEDAINNIIKPQIKQIKIGRIEFRENNINDGTKTAYFACCANIGLGSKLATYANNGIRKILGDFGGTLVSLIGTLLSYRKKDYRLVVDGETYIYNNVHNISVGITPYIASGIKVHGNIEEMKTQFYILIVKELKLSNVLSVLRAIYTGKIVDNNNFSLLYCKEIEIYDLDKVSEVEFDGDHQGYLECKIEINKDGLDVIVGE</sequence>
<dbReference type="AlphaFoldDB" id="A0A1G5I9Q8"/>
<keyword evidence="3" id="KW-0808">Transferase</keyword>
<feature type="domain" description="DAGKc" evidence="9">
    <location>
        <begin position="2"/>
        <end position="129"/>
    </location>
</feature>
<keyword evidence="12" id="KW-1185">Reference proteome</keyword>
<dbReference type="GO" id="GO:0005886">
    <property type="term" value="C:plasma membrane"/>
    <property type="evidence" value="ECO:0007669"/>
    <property type="project" value="TreeGrafter"/>
</dbReference>
<evidence type="ECO:0000256" key="1">
    <source>
        <dbReference type="ARBA" id="ARBA00001946"/>
    </source>
</evidence>
<dbReference type="Pfam" id="PF00781">
    <property type="entry name" value="DAGK_cat"/>
    <property type="match status" value="1"/>
</dbReference>
<evidence type="ECO:0000256" key="3">
    <source>
        <dbReference type="ARBA" id="ARBA00022679"/>
    </source>
</evidence>
<keyword evidence="7" id="KW-0443">Lipid metabolism</keyword>
<keyword evidence="4" id="KW-0547">Nucleotide-binding</keyword>
<dbReference type="PANTHER" id="PTHR12358">
    <property type="entry name" value="SPHINGOSINE KINASE"/>
    <property type="match status" value="1"/>
</dbReference>